<reference evidence="3 4" key="1">
    <citation type="journal article" date="2021" name="Sci. Rep.">
        <title>The genome of the diatom Chaetoceros tenuissimus carries an ancient integrated fragment of an extant virus.</title>
        <authorList>
            <person name="Hongo Y."/>
            <person name="Kimura K."/>
            <person name="Takaki Y."/>
            <person name="Yoshida Y."/>
            <person name="Baba S."/>
            <person name="Kobayashi G."/>
            <person name="Nagasaki K."/>
            <person name="Hano T."/>
            <person name="Tomaru Y."/>
        </authorList>
    </citation>
    <scope>NUCLEOTIDE SEQUENCE [LARGE SCALE GENOMIC DNA]</scope>
    <source>
        <strain evidence="3 4">NIES-3715</strain>
    </source>
</reference>
<dbReference type="EMBL" id="BLLK01000020">
    <property type="protein sequence ID" value="GFH45595.1"/>
    <property type="molecule type" value="Genomic_DNA"/>
</dbReference>
<keyword evidence="4" id="KW-1185">Reference proteome</keyword>
<proteinExistence type="predicted"/>
<accession>A0AAD3CI66</accession>
<organism evidence="3 4">
    <name type="scientific">Chaetoceros tenuissimus</name>
    <dbReference type="NCBI Taxonomy" id="426638"/>
    <lineage>
        <taxon>Eukaryota</taxon>
        <taxon>Sar</taxon>
        <taxon>Stramenopiles</taxon>
        <taxon>Ochrophyta</taxon>
        <taxon>Bacillariophyta</taxon>
        <taxon>Coscinodiscophyceae</taxon>
        <taxon>Chaetocerotophycidae</taxon>
        <taxon>Chaetocerotales</taxon>
        <taxon>Chaetocerotaceae</taxon>
        <taxon>Chaetoceros</taxon>
    </lineage>
</organism>
<keyword evidence="2" id="KW-0732">Signal</keyword>
<gene>
    <name evidence="3" type="ORF">CTEN210_02069</name>
</gene>
<feature type="transmembrane region" description="Helical" evidence="1">
    <location>
        <begin position="225"/>
        <end position="243"/>
    </location>
</feature>
<evidence type="ECO:0000313" key="3">
    <source>
        <dbReference type="EMBL" id="GFH45595.1"/>
    </source>
</evidence>
<feature type="transmembrane region" description="Helical" evidence="1">
    <location>
        <begin position="161"/>
        <end position="183"/>
    </location>
</feature>
<feature type="signal peptide" evidence="2">
    <location>
        <begin position="1"/>
        <end position="22"/>
    </location>
</feature>
<dbReference type="AlphaFoldDB" id="A0AAD3CI66"/>
<evidence type="ECO:0000256" key="1">
    <source>
        <dbReference type="SAM" id="Phobius"/>
    </source>
</evidence>
<feature type="transmembrane region" description="Helical" evidence="1">
    <location>
        <begin position="195"/>
        <end position="213"/>
    </location>
</feature>
<feature type="transmembrane region" description="Helical" evidence="1">
    <location>
        <begin position="128"/>
        <end position="149"/>
    </location>
</feature>
<evidence type="ECO:0000256" key="2">
    <source>
        <dbReference type="SAM" id="SignalP"/>
    </source>
</evidence>
<feature type="chain" id="PRO_5042222216" evidence="2">
    <location>
        <begin position="23"/>
        <end position="288"/>
    </location>
</feature>
<comment type="caution">
    <text evidence="3">The sequence shown here is derived from an EMBL/GenBank/DDBJ whole genome shotgun (WGS) entry which is preliminary data.</text>
</comment>
<dbReference type="Proteomes" id="UP001054902">
    <property type="component" value="Unassembled WGS sequence"/>
</dbReference>
<keyword evidence="1" id="KW-1133">Transmembrane helix</keyword>
<name>A0AAD3CI66_9STRA</name>
<keyword evidence="1" id="KW-0812">Transmembrane</keyword>
<keyword evidence="1" id="KW-0472">Membrane</keyword>
<sequence length="288" mass="31227">MKSKALVFGISICLFYSSRCLAFTSVTKSTSRTSQNIHILQSNSFTTPSSISLNFSNDPKREIDVEDTNVSIKEKITLRQTADVIFYRIALISASSAYAVNQIVALLNSGGGAGLPEETLVALQNNSFLALEWGVLLSALFAPPYLGAITDTNKENDVDNALFLLLNELLPQLAGFAIFFEVVNLVQRNLSDGPVGSTLLENTTSIFISLICLREIGFFGASYKAEAILAIFLCIVLGLNDVIGFSEVALTSSLALCLLVLSFGKVFEPVRDDLEPNKSAFFKEGNLQ</sequence>
<protein>
    <submittedName>
        <fullName evidence="3">Uncharacterized protein</fullName>
    </submittedName>
</protein>
<evidence type="ECO:0000313" key="4">
    <source>
        <dbReference type="Proteomes" id="UP001054902"/>
    </source>
</evidence>